<evidence type="ECO:0008006" key="2">
    <source>
        <dbReference type="Google" id="ProtNLM"/>
    </source>
</evidence>
<evidence type="ECO:0000313" key="1">
    <source>
        <dbReference type="EMBL" id="PJE80498.1"/>
    </source>
</evidence>
<comment type="caution">
    <text evidence="1">The sequence shown here is derived from an EMBL/GenBank/DDBJ whole genome shotgun (WGS) entry which is preliminary data.</text>
</comment>
<dbReference type="AlphaFoldDB" id="A0A2H9TBK0"/>
<proteinExistence type="predicted"/>
<dbReference type="InterPro" id="IPR029058">
    <property type="entry name" value="AB_hydrolase_fold"/>
</dbReference>
<gene>
    <name evidence="1" type="ORF">CI610_00524</name>
</gene>
<protein>
    <recommendedName>
        <fullName evidence="2">Serine hydrolase FSH domain-containing protein</fullName>
    </recommendedName>
</protein>
<dbReference type="SUPFAM" id="SSF53474">
    <property type="entry name" value="alpha/beta-Hydrolases"/>
    <property type="match status" value="1"/>
</dbReference>
<organism evidence="1">
    <name type="scientific">invertebrate metagenome</name>
    <dbReference type="NCBI Taxonomy" id="1711999"/>
    <lineage>
        <taxon>unclassified sequences</taxon>
        <taxon>metagenomes</taxon>
        <taxon>organismal metagenomes</taxon>
    </lineage>
</organism>
<accession>A0A2H9TBK0</accession>
<name>A0A2H9TBK0_9ZZZZ</name>
<dbReference type="PROSITE" id="PS51257">
    <property type="entry name" value="PROKAR_LIPOPROTEIN"/>
    <property type="match status" value="1"/>
</dbReference>
<sequence length="296" mass="33911">MIVLFSKKNRLFVVFINTILLVLFLSGCQTRPTALSTEMNNAFNHRFKEAIIDTPHFSVYTRLPNQPPHNDTLRVYIEGDGNAWIRRSRISQNPTPKNRLMHRLMLQDTKQDIAYIARPCQFIRPSHTCVPDAWTFSRYDPVMVNTINEVIDRIIKNKYQKIELVGFSGGATIALGLTALRNDITSIRTVAGNLDPAYVNQWHHVTPMPTAIDTLTLANTLKKIPQRHFIGKKDRIIPYEIYQHYHRNIPSLCITHTIVDNASHGHGWEAHWESLLKEPLPCTDPRHPASGPMPVK</sequence>
<dbReference type="EMBL" id="NSIT01000015">
    <property type="protein sequence ID" value="PJE80498.1"/>
    <property type="molecule type" value="Genomic_DNA"/>
</dbReference>
<dbReference type="Gene3D" id="3.40.50.1820">
    <property type="entry name" value="alpha/beta hydrolase"/>
    <property type="match status" value="1"/>
</dbReference>
<reference evidence="1" key="1">
    <citation type="journal article" date="2017" name="Appl. Environ. Microbiol.">
        <title>Molecular characterization of an Endozoicomonas-like organism causing infection in king scallop Pecten maximus L.</title>
        <authorList>
            <person name="Cano I."/>
            <person name="van Aerle R."/>
            <person name="Ross S."/>
            <person name="Verner-Jeffreys D.W."/>
            <person name="Paley R.K."/>
            <person name="Rimmer G."/>
            <person name="Ryder D."/>
            <person name="Hooper P."/>
            <person name="Stone D."/>
            <person name="Feist S.W."/>
        </authorList>
    </citation>
    <scope>NUCLEOTIDE SEQUENCE</scope>
</reference>